<protein>
    <submittedName>
        <fullName evidence="1">Uncharacterized protein</fullName>
    </submittedName>
</protein>
<evidence type="ECO:0000313" key="1">
    <source>
        <dbReference type="EMBL" id="KAJ7710540.1"/>
    </source>
</evidence>
<keyword evidence="2" id="KW-1185">Reference proteome</keyword>
<organism evidence="1 2">
    <name type="scientific">Mycena rosella</name>
    <name type="common">Pink bonnet</name>
    <name type="synonym">Agaricus rosellus</name>
    <dbReference type="NCBI Taxonomy" id="1033263"/>
    <lineage>
        <taxon>Eukaryota</taxon>
        <taxon>Fungi</taxon>
        <taxon>Dikarya</taxon>
        <taxon>Basidiomycota</taxon>
        <taxon>Agaricomycotina</taxon>
        <taxon>Agaricomycetes</taxon>
        <taxon>Agaricomycetidae</taxon>
        <taxon>Agaricales</taxon>
        <taxon>Marasmiineae</taxon>
        <taxon>Mycenaceae</taxon>
        <taxon>Mycena</taxon>
    </lineage>
</organism>
<comment type="caution">
    <text evidence="1">The sequence shown here is derived from an EMBL/GenBank/DDBJ whole genome shotgun (WGS) entry which is preliminary data.</text>
</comment>
<proteinExistence type="predicted"/>
<gene>
    <name evidence="1" type="ORF">B0H17DRAFT_2649</name>
</gene>
<reference evidence="1" key="1">
    <citation type="submission" date="2023-03" db="EMBL/GenBank/DDBJ databases">
        <title>Massive genome expansion in bonnet fungi (Mycena s.s.) driven by repeated elements and novel gene families across ecological guilds.</title>
        <authorList>
            <consortium name="Lawrence Berkeley National Laboratory"/>
            <person name="Harder C.B."/>
            <person name="Miyauchi S."/>
            <person name="Viragh M."/>
            <person name="Kuo A."/>
            <person name="Thoen E."/>
            <person name="Andreopoulos B."/>
            <person name="Lu D."/>
            <person name="Skrede I."/>
            <person name="Drula E."/>
            <person name="Henrissat B."/>
            <person name="Morin E."/>
            <person name="Kohler A."/>
            <person name="Barry K."/>
            <person name="LaButti K."/>
            <person name="Morin E."/>
            <person name="Salamov A."/>
            <person name="Lipzen A."/>
            <person name="Mereny Z."/>
            <person name="Hegedus B."/>
            <person name="Baldrian P."/>
            <person name="Stursova M."/>
            <person name="Weitz H."/>
            <person name="Taylor A."/>
            <person name="Grigoriev I.V."/>
            <person name="Nagy L.G."/>
            <person name="Martin F."/>
            <person name="Kauserud H."/>
        </authorList>
    </citation>
    <scope>NUCLEOTIDE SEQUENCE</scope>
    <source>
        <strain evidence="1">CBHHK067</strain>
    </source>
</reference>
<name>A0AAD7MCW8_MYCRO</name>
<sequence>MSLHHRAHHQFDLPQVGPSYSFPDRSAIAEYPYNNHPALTAPLFFQAPLRKVSLNGIEIRPGERSICSFPTLPLLSTPDTLPLLQSTAVITELRVHEHIYFLLPFHKHFKDLEVLALSYSHANFITAPAIFSAGLFHNAVRDVCARWPGAPPLREFHLEFGESDAADSRHFMWDLQLQREILTSILSTTFPHLTRATFARFVTWQRCVEWRPFVPHQFRGFVKDRLARGTPFTDVGGCLGALDFKY</sequence>
<dbReference type="Proteomes" id="UP001221757">
    <property type="component" value="Unassembled WGS sequence"/>
</dbReference>
<evidence type="ECO:0000313" key="2">
    <source>
        <dbReference type="Proteomes" id="UP001221757"/>
    </source>
</evidence>
<dbReference type="AlphaFoldDB" id="A0AAD7MCW8"/>
<dbReference type="EMBL" id="JARKIE010000001">
    <property type="protein sequence ID" value="KAJ7710540.1"/>
    <property type="molecule type" value="Genomic_DNA"/>
</dbReference>
<accession>A0AAD7MCW8</accession>